<feature type="region of interest" description="Disordered" evidence="1">
    <location>
        <begin position="36"/>
        <end position="63"/>
    </location>
</feature>
<name>A0A6G1CFL7_9ORYZ</name>
<feature type="compositionally biased region" description="Low complexity" evidence="1">
    <location>
        <begin position="170"/>
        <end position="180"/>
    </location>
</feature>
<dbReference type="EMBL" id="SPHZ02000009">
    <property type="protein sequence ID" value="KAF0898851.1"/>
    <property type="molecule type" value="Genomic_DNA"/>
</dbReference>
<keyword evidence="3" id="KW-1185">Reference proteome</keyword>
<protein>
    <submittedName>
        <fullName evidence="2">Uncharacterized protein</fullName>
    </submittedName>
</protein>
<accession>A0A6G1CFL7</accession>
<sequence>MMQPQISRPPDLSHFRDKRACRGSHLLCSPGDQRCCGERRTGSPPADPATWHNHDRPRRLANRKGPRVDRVIIGHCNLLDLRRLAISLASPPPPPSSPSPPLAPASSVVPTPVRPRGLRRLMLARAAASSIPTAAGFGLPNILPPLDVSTAPDPPPPPPFRSSPAPTPTAPLSLPYSVPS</sequence>
<evidence type="ECO:0000256" key="1">
    <source>
        <dbReference type="SAM" id="MobiDB-lite"/>
    </source>
</evidence>
<feature type="region of interest" description="Disordered" evidence="1">
    <location>
        <begin position="134"/>
        <end position="180"/>
    </location>
</feature>
<comment type="caution">
    <text evidence="2">The sequence shown here is derived from an EMBL/GenBank/DDBJ whole genome shotgun (WGS) entry which is preliminary data.</text>
</comment>
<organism evidence="2 3">
    <name type="scientific">Oryza meyeriana var. granulata</name>
    <dbReference type="NCBI Taxonomy" id="110450"/>
    <lineage>
        <taxon>Eukaryota</taxon>
        <taxon>Viridiplantae</taxon>
        <taxon>Streptophyta</taxon>
        <taxon>Embryophyta</taxon>
        <taxon>Tracheophyta</taxon>
        <taxon>Spermatophyta</taxon>
        <taxon>Magnoliopsida</taxon>
        <taxon>Liliopsida</taxon>
        <taxon>Poales</taxon>
        <taxon>Poaceae</taxon>
        <taxon>BOP clade</taxon>
        <taxon>Oryzoideae</taxon>
        <taxon>Oryzeae</taxon>
        <taxon>Oryzinae</taxon>
        <taxon>Oryza</taxon>
        <taxon>Oryza meyeriana</taxon>
    </lineage>
</organism>
<evidence type="ECO:0000313" key="3">
    <source>
        <dbReference type="Proteomes" id="UP000479710"/>
    </source>
</evidence>
<feature type="compositionally biased region" description="Pro residues" evidence="1">
    <location>
        <begin position="90"/>
        <end position="103"/>
    </location>
</feature>
<feature type="region of interest" description="Disordered" evidence="1">
    <location>
        <begin position="90"/>
        <end position="111"/>
    </location>
</feature>
<gene>
    <name evidence="2" type="ORF">E2562_011914</name>
</gene>
<reference evidence="2 3" key="1">
    <citation type="submission" date="2019-11" db="EMBL/GenBank/DDBJ databases">
        <title>Whole genome sequence of Oryza granulata.</title>
        <authorList>
            <person name="Li W."/>
        </authorList>
    </citation>
    <scope>NUCLEOTIDE SEQUENCE [LARGE SCALE GENOMIC DNA]</scope>
    <source>
        <strain evidence="3">cv. Menghai</strain>
        <tissue evidence="2">Leaf</tissue>
    </source>
</reference>
<evidence type="ECO:0000313" key="2">
    <source>
        <dbReference type="EMBL" id="KAF0898851.1"/>
    </source>
</evidence>
<proteinExistence type="predicted"/>
<feature type="compositionally biased region" description="Pro residues" evidence="1">
    <location>
        <begin position="152"/>
        <end position="169"/>
    </location>
</feature>
<dbReference type="Proteomes" id="UP000479710">
    <property type="component" value="Unassembled WGS sequence"/>
</dbReference>
<dbReference type="AlphaFoldDB" id="A0A6G1CFL7"/>